<sequence>MAIDEKEFNKKMEEVKSKLKKSVIVPQQLTGSDRMHFKCYPGIGCFTKCCSGIRINLTPYDIYRLKKRLGMSYHDFLMEYTVPRSIDGTPLPIVVLKLKDDEPKSCPFVTPEGCTVYSDRPVTCRYYPIGMAIMKKHDKKTGQDFFIKIKEDHCLGHKENTEWTIDEWRADQEADLYDEMNNDWMEVVLKAKSLGMVEFGQKSLDLFFMVSSNLDMFRDFAFNSNFLDAYEISPAVVEKIKDDELELLKFSLKWLRFTMFGEGDFKVKDEARRRAKERQKAAAMEKARLKEERAKKALSKTPEEVMREADLEEE</sequence>
<name>A0A2U3QH24_9BACT</name>
<feature type="region of interest" description="Disordered" evidence="1">
    <location>
        <begin position="282"/>
        <end position="314"/>
    </location>
</feature>
<protein>
    <recommendedName>
        <fullName evidence="4">YkgJ family cysteine cluster protein</fullName>
    </recommendedName>
</protein>
<keyword evidence="3" id="KW-1185">Reference proteome</keyword>
<gene>
    <name evidence="2" type="ORF">NBG4_30082</name>
</gene>
<evidence type="ECO:0000256" key="1">
    <source>
        <dbReference type="SAM" id="MobiDB-lite"/>
    </source>
</evidence>
<dbReference type="PANTHER" id="PTHR35866:SF1">
    <property type="entry name" value="YKGJ FAMILY CYSTEINE CLUSTER PROTEIN"/>
    <property type="match status" value="1"/>
</dbReference>
<accession>A0A2U3QH24</accession>
<dbReference type="EMBL" id="OUUY01000075">
    <property type="protein sequence ID" value="SPQ00688.1"/>
    <property type="molecule type" value="Genomic_DNA"/>
</dbReference>
<evidence type="ECO:0000313" key="2">
    <source>
        <dbReference type="EMBL" id="SPQ00688.1"/>
    </source>
</evidence>
<proteinExistence type="predicted"/>
<reference evidence="3" key="1">
    <citation type="submission" date="2018-03" db="EMBL/GenBank/DDBJ databases">
        <authorList>
            <person name="Zecchin S."/>
        </authorList>
    </citation>
    <scope>NUCLEOTIDE SEQUENCE [LARGE SCALE GENOMIC DNA]</scope>
</reference>
<dbReference type="OrthoDB" id="9810361at2"/>
<dbReference type="PANTHER" id="PTHR35866">
    <property type="entry name" value="PUTATIVE-RELATED"/>
    <property type="match status" value="1"/>
</dbReference>
<dbReference type="AlphaFoldDB" id="A0A2U3QH24"/>
<dbReference type="Proteomes" id="UP000245125">
    <property type="component" value="Unassembled WGS sequence"/>
</dbReference>
<dbReference type="Pfam" id="PF03692">
    <property type="entry name" value="CxxCxxCC"/>
    <property type="match status" value="1"/>
</dbReference>
<dbReference type="InterPro" id="IPR005358">
    <property type="entry name" value="Puta_zinc/iron-chelating_dom"/>
</dbReference>
<evidence type="ECO:0000313" key="3">
    <source>
        <dbReference type="Proteomes" id="UP000245125"/>
    </source>
</evidence>
<evidence type="ECO:0008006" key="4">
    <source>
        <dbReference type="Google" id="ProtNLM"/>
    </source>
</evidence>
<organism evidence="2 3">
    <name type="scientific">Candidatus Sulfobium mesophilum</name>
    <dbReference type="NCBI Taxonomy" id="2016548"/>
    <lineage>
        <taxon>Bacteria</taxon>
        <taxon>Pseudomonadati</taxon>
        <taxon>Nitrospirota</taxon>
        <taxon>Nitrospiria</taxon>
        <taxon>Nitrospirales</taxon>
        <taxon>Nitrospiraceae</taxon>
        <taxon>Candidatus Sulfobium</taxon>
    </lineage>
</organism>